<sequence>TCLRDPPWLDVYKGIRIVTDPARLYERKCGHPRSHQSLSPRHCNFMRQCVEFTHRFQ</sequence>
<dbReference type="GeneID" id="66108798"/>
<reference evidence="1" key="1">
    <citation type="submission" date="2020-11" db="EMBL/GenBank/DDBJ databases">
        <title>Adaptations for nitrogen fixation in a non-lichenized fungal sporocarp promotes dispersal by wood-feeding termites.</title>
        <authorList>
            <consortium name="DOE Joint Genome Institute"/>
            <person name="Koch R.A."/>
            <person name="Yoon G."/>
            <person name="Arayal U."/>
            <person name="Lail K."/>
            <person name="Amirebrahimi M."/>
            <person name="Labutti K."/>
            <person name="Lipzen A."/>
            <person name="Riley R."/>
            <person name="Barry K."/>
            <person name="Henrissat B."/>
            <person name="Grigoriev I.V."/>
            <person name="Herr J.R."/>
            <person name="Aime M.C."/>
        </authorList>
    </citation>
    <scope>NUCLEOTIDE SEQUENCE</scope>
    <source>
        <strain evidence="1">MCA 3950</strain>
    </source>
</reference>
<evidence type="ECO:0000313" key="1">
    <source>
        <dbReference type="EMBL" id="KAG7445317.1"/>
    </source>
</evidence>
<gene>
    <name evidence="1" type="ORF">BT62DRAFT_933159</name>
</gene>
<name>A0A9P7VRK6_9AGAR</name>
<feature type="non-terminal residue" evidence="1">
    <location>
        <position position="1"/>
    </location>
</feature>
<accession>A0A9P7VRK6</accession>
<dbReference type="Proteomes" id="UP000812287">
    <property type="component" value="Unassembled WGS sequence"/>
</dbReference>
<dbReference type="AlphaFoldDB" id="A0A9P7VRK6"/>
<dbReference type="EMBL" id="MU250537">
    <property type="protein sequence ID" value="KAG7445317.1"/>
    <property type="molecule type" value="Genomic_DNA"/>
</dbReference>
<keyword evidence="2" id="KW-1185">Reference proteome</keyword>
<proteinExistence type="predicted"/>
<comment type="caution">
    <text evidence="1">The sequence shown here is derived from an EMBL/GenBank/DDBJ whole genome shotgun (WGS) entry which is preliminary data.</text>
</comment>
<dbReference type="RefSeq" id="XP_043038817.1">
    <property type="nucleotide sequence ID" value="XM_043186501.1"/>
</dbReference>
<organism evidence="1 2">
    <name type="scientific">Guyanagaster necrorhizus</name>
    <dbReference type="NCBI Taxonomy" id="856835"/>
    <lineage>
        <taxon>Eukaryota</taxon>
        <taxon>Fungi</taxon>
        <taxon>Dikarya</taxon>
        <taxon>Basidiomycota</taxon>
        <taxon>Agaricomycotina</taxon>
        <taxon>Agaricomycetes</taxon>
        <taxon>Agaricomycetidae</taxon>
        <taxon>Agaricales</taxon>
        <taxon>Marasmiineae</taxon>
        <taxon>Physalacriaceae</taxon>
        <taxon>Guyanagaster</taxon>
    </lineage>
</organism>
<protein>
    <submittedName>
        <fullName evidence="1">Uncharacterized protein</fullName>
    </submittedName>
</protein>
<evidence type="ECO:0000313" key="2">
    <source>
        <dbReference type="Proteomes" id="UP000812287"/>
    </source>
</evidence>